<accession>A0A6C0LNE4</accession>
<keyword evidence="1" id="KW-0812">Transmembrane</keyword>
<name>A0A6C0LNE4_9ZZZZ</name>
<proteinExistence type="predicted"/>
<protein>
    <submittedName>
        <fullName evidence="2">Uncharacterized protein</fullName>
    </submittedName>
</protein>
<organism evidence="2">
    <name type="scientific">viral metagenome</name>
    <dbReference type="NCBI Taxonomy" id="1070528"/>
    <lineage>
        <taxon>unclassified sequences</taxon>
        <taxon>metagenomes</taxon>
        <taxon>organismal metagenomes</taxon>
    </lineage>
</organism>
<keyword evidence="1" id="KW-1133">Transmembrane helix</keyword>
<sequence>MNLNLGSALGIVLFVTVLCFVVVQIMKPKPYAPPAENARGATLPCMANGQCPVGQKCMGGTCIEGFAMEVNVGKDMSSCTAPQCGGIDAPCARRDTPCPEGTFCQENNCVAIAAPDQGAAYNQIGMLNLN</sequence>
<evidence type="ECO:0000313" key="2">
    <source>
        <dbReference type="EMBL" id="QHU32259.1"/>
    </source>
</evidence>
<reference evidence="2" key="1">
    <citation type="journal article" date="2020" name="Nature">
        <title>Giant virus diversity and host interactions through global metagenomics.</title>
        <authorList>
            <person name="Schulz F."/>
            <person name="Roux S."/>
            <person name="Paez-Espino D."/>
            <person name="Jungbluth S."/>
            <person name="Walsh D.A."/>
            <person name="Denef V.J."/>
            <person name="McMahon K.D."/>
            <person name="Konstantinidis K.T."/>
            <person name="Eloe-Fadrosh E.A."/>
            <person name="Kyrpides N.C."/>
            <person name="Woyke T."/>
        </authorList>
    </citation>
    <scope>NUCLEOTIDE SEQUENCE</scope>
    <source>
        <strain evidence="2">GVMAG-M-3300027963-9</strain>
    </source>
</reference>
<dbReference type="EMBL" id="MN740537">
    <property type="protein sequence ID" value="QHU32259.1"/>
    <property type="molecule type" value="Genomic_DNA"/>
</dbReference>
<feature type="transmembrane region" description="Helical" evidence="1">
    <location>
        <begin position="6"/>
        <end position="26"/>
    </location>
</feature>
<keyword evidence="1" id="KW-0472">Membrane</keyword>
<evidence type="ECO:0000256" key="1">
    <source>
        <dbReference type="SAM" id="Phobius"/>
    </source>
</evidence>
<dbReference type="AlphaFoldDB" id="A0A6C0LNE4"/>